<keyword evidence="1" id="KW-0175">Coiled coil</keyword>
<accession>A0A835FLA2</accession>
<protein>
    <submittedName>
        <fullName evidence="3">Uncharacterized protein</fullName>
    </submittedName>
</protein>
<evidence type="ECO:0000313" key="4">
    <source>
        <dbReference type="Proteomes" id="UP000636709"/>
    </source>
</evidence>
<dbReference type="OrthoDB" id="641149at2759"/>
<dbReference type="PANTHER" id="PTHR23068">
    <property type="entry name" value="DNA CYTOSINE-5- -METHYLTRANSFERASE 3-RELATED"/>
    <property type="match status" value="1"/>
</dbReference>
<feature type="compositionally biased region" description="Polar residues" evidence="2">
    <location>
        <begin position="1"/>
        <end position="18"/>
    </location>
</feature>
<evidence type="ECO:0000256" key="1">
    <source>
        <dbReference type="SAM" id="Coils"/>
    </source>
</evidence>
<dbReference type="GO" id="GO:0003886">
    <property type="term" value="F:DNA (cytosine-5-)-methyltransferase activity"/>
    <property type="evidence" value="ECO:0007669"/>
    <property type="project" value="TreeGrafter"/>
</dbReference>
<dbReference type="EMBL" id="JACEFO010000592">
    <property type="protein sequence ID" value="KAF8763101.1"/>
    <property type="molecule type" value="Genomic_DNA"/>
</dbReference>
<name>A0A835FLA2_9POAL</name>
<feature type="coiled-coil region" evidence="1">
    <location>
        <begin position="99"/>
        <end position="133"/>
    </location>
</feature>
<reference evidence="3" key="1">
    <citation type="submission" date="2020-07" db="EMBL/GenBank/DDBJ databases">
        <title>Genome sequence and genetic diversity analysis of an under-domesticated orphan crop, white fonio (Digitaria exilis).</title>
        <authorList>
            <person name="Bennetzen J.L."/>
            <person name="Chen S."/>
            <person name="Ma X."/>
            <person name="Wang X."/>
            <person name="Yssel A.E.J."/>
            <person name="Chaluvadi S.R."/>
            <person name="Johnson M."/>
            <person name="Gangashetty P."/>
            <person name="Hamidou F."/>
            <person name="Sanogo M.D."/>
            <person name="Zwaenepoel A."/>
            <person name="Wallace J."/>
            <person name="Van De Peer Y."/>
            <person name="Van Deynze A."/>
        </authorList>
    </citation>
    <scope>NUCLEOTIDE SEQUENCE</scope>
    <source>
        <tissue evidence="3">Leaves</tissue>
    </source>
</reference>
<gene>
    <name evidence="3" type="ORF">HU200_008954</name>
</gene>
<keyword evidence="4" id="KW-1185">Reference proteome</keyword>
<comment type="caution">
    <text evidence="3">The sequence shown here is derived from an EMBL/GenBank/DDBJ whole genome shotgun (WGS) entry which is preliminary data.</text>
</comment>
<evidence type="ECO:0000313" key="3">
    <source>
        <dbReference type="EMBL" id="KAF8763101.1"/>
    </source>
</evidence>
<feature type="region of interest" description="Disordered" evidence="2">
    <location>
        <begin position="1"/>
        <end position="54"/>
    </location>
</feature>
<evidence type="ECO:0000256" key="2">
    <source>
        <dbReference type="SAM" id="MobiDB-lite"/>
    </source>
</evidence>
<sequence length="359" mass="40134">MASKTNATGRAKKTNATGKKSAPKPKATGSKKSAEVGSKNPAGENAADGENAHNTRYKMRAQVLKRHGEVVKNYAALAGGHAARVKTKRHGSPYSSDEIADLLCRLTDLEKENGELQKENGELRTLLASKEQEDANGTNELCRVLKYVLEECRKWNLVWVGLNKVAPLEPDEMEFLLGFPKDHTRGISRTERGHTCYGESSTTQINSLEYQGVSAGVQNEEIQRVSHLENLLLEVEPYAPPTVQKQIKAAMRPQVETNKAAKRQQVKYLYEKHVGSKIDSEYEEKDVFDINHYAISEENFVEAFKPTGNMHSDVVNAQLSIWNSQYHDRIYLSTYSAVSTFMKPREGRCVRTDEGRSGC</sequence>
<organism evidence="3 4">
    <name type="scientific">Digitaria exilis</name>
    <dbReference type="NCBI Taxonomy" id="1010633"/>
    <lineage>
        <taxon>Eukaryota</taxon>
        <taxon>Viridiplantae</taxon>
        <taxon>Streptophyta</taxon>
        <taxon>Embryophyta</taxon>
        <taxon>Tracheophyta</taxon>
        <taxon>Spermatophyta</taxon>
        <taxon>Magnoliopsida</taxon>
        <taxon>Liliopsida</taxon>
        <taxon>Poales</taxon>
        <taxon>Poaceae</taxon>
        <taxon>PACMAD clade</taxon>
        <taxon>Panicoideae</taxon>
        <taxon>Panicodae</taxon>
        <taxon>Paniceae</taxon>
        <taxon>Anthephorinae</taxon>
        <taxon>Digitaria</taxon>
    </lineage>
</organism>
<dbReference type="GO" id="GO:0005634">
    <property type="term" value="C:nucleus"/>
    <property type="evidence" value="ECO:0007669"/>
    <property type="project" value="TreeGrafter"/>
</dbReference>
<dbReference type="InterPro" id="IPR050390">
    <property type="entry name" value="C5-Methyltransferase"/>
</dbReference>
<dbReference type="Proteomes" id="UP000636709">
    <property type="component" value="Unassembled WGS sequence"/>
</dbReference>
<dbReference type="AlphaFoldDB" id="A0A835FLA2"/>
<dbReference type="PANTHER" id="PTHR23068:SF25">
    <property type="entry name" value="DNA (CYTOSINE-5)-METHYLTRANSFERASE DRM2"/>
    <property type="match status" value="1"/>
</dbReference>
<proteinExistence type="predicted"/>